<evidence type="ECO:0000313" key="8">
    <source>
        <dbReference type="Proteomes" id="UP000887013"/>
    </source>
</evidence>
<organism evidence="7 8">
    <name type="scientific">Nephila pilipes</name>
    <name type="common">Giant wood spider</name>
    <name type="synonym">Nephila maculata</name>
    <dbReference type="NCBI Taxonomy" id="299642"/>
    <lineage>
        <taxon>Eukaryota</taxon>
        <taxon>Metazoa</taxon>
        <taxon>Ecdysozoa</taxon>
        <taxon>Arthropoda</taxon>
        <taxon>Chelicerata</taxon>
        <taxon>Arachnida</taxon>
        <taxon>Araneae</taxon>
        <taxon>Araneomorphae</taxon>
        <taxon>Entelegynae</taxon>
        <taxon>Araneoidea</taxon>
        <taxon>Nephilidae</taxon>
        <taxon>Nephila</taxon>
    </lineage>
</organism>
<keyword evidence="1" id="KW-0147">Chitin-binding</keyword>
<evidence type="ECO:0000313" key="7">
    <source>
        <dbReference type="EMBL" id="GFT48713.1"/>
    </source>
</evidence>
<feature type="domain" description="Chitin-binding type-2" evidence="6">
    <location>
        <begin position="24"/>
        <end position="87"/>
    </location>
</feature>
<feature type="domain" description="Chitin-binding type-2" evidence="6">
    <location>
        <begin position="112"/>
        <end position="167"/>
    </location>
</feature>
<comment type="caution">
    <text evidence="7">The sequence shown here is derived from an EMBL/GenBank/DDBJ whole genome shotgun (WGS) entry which is preliminary data.</text>
</comment>
<dbReference type="Gene3D" id="2.170.140.10">
    <property type="entry name" value="Chitin binding domain"/>
    <property type="match status" value="3"/>
</dbReference>
<dbReference type="GO" id="GO:0008061">
    <property type="term" value="F:chitin binding"/>
    <property type="evidence" value="ECO:0007669"/>
    <property type="project" value="UniProtKB-KW"/>
</dbReference>
<dbReference type="Pfam" id="PF01607">
    <property type="entry name" value="CBM_14"/>
    <property type="match status" value="3"/>
</dbReference>
<protein>
    <recommendedName>
        <fullName evidence="6">Chitin-binding type-2 domain-containing protein</fullName>
    </recommendedName>
</protein>
<dbReference type="AlphaFoldDB" id="A0A8X6P5P4"/>
<keyword evidence="2" id="KW-0732">Signal</keyword>
<evidence type="ECO:0000256" key="4">
    <source>
        <dbReference type="ARBA" id="ARBA00023157"/>
    </source>
</evidence>
<dbReference type="GO" id="GO:0005576">
    <property type="term" value="C:extracellular region"/>
    <property type="evidence" value="ECO:0007669"/>
    <property type="project" value="InterPro"/>
</dbReference>
<sequence length="253" mass="29107">MPKLNTEFLVSDSVSVPFHFRRPSIVCSATHKRHPHETDCSLFYECRQASRFHIRIFVPHLMKCKPGTLYDKQQEQCVDANMAKCENSGNTHKNRDPDHESKDQDHVKATKGLGCPFPYGKYADPLNCTRFINCRCGTPNLHNCPDYTLYDERKEECLDESLVRCGDRPGGIDDEFEEVKEEKKPIRCPCTFGTFAHPNDCSKYIVCTYDRPTVYSCKKSQLFHPYRKRCSPIGEVDCGNRINPDGKRAMQVL</sequence>
<dbReference type="PANTHER" id="PTHR23301">
    <property type="entry name" value="CHITIN BINDING PERITROPHIN-A"/>
    <property type="match status" value="1"/>
</dbReference>
<evidence type="ECO:0000259" key="6">
    <source>
        <dbReference type="PROSITE" id="PS50940"/>
    </source>
</evidence>
<keyword evidence="8" id="KW-1185">Reference proteome</keyword>
<keyword evidence="3" id="KW-0677">Repeat</keyword>
<evidence type="ECO:0000256" key="2">
    <source>
        <dbReference type="ARBA" id="ARBA00022729"/>
    </source>
</evidence>
<reference evidence="7" key="1">
    <citation type="submission" date="2020-08" db="EMBL/GenBank/DDBJ databases">
        <title>Multicomponent nature underlies the extraordinary mechanical properties of spider dragline silk.</title>
        <authorList>
            <person name="Kono N."/>
            <person name="Nakamura H."/>
            <person name="Mori M."/>
            <person name="Yoshida Y."/>
            <person name="Ohtoshi R."/>
            <person name="Malay A.D."/>
            <person name="Moran D.A.P."/>
            <person name="Tomita M."/>
            <person name="Numata K."/>
            <person name="Arakawa K."/>
        </authorList>
    </citation>
    <scope>NUCLEOTIDE SEQUENCE</scope>
</reference>
<gene>
    <name evidence="7" type="primary">NCL1_20989</name>
    <name evidence="7" type="ORF">NPIL_351461</name>
</gene>
<keyword evidence="5" id="KW-0325">Glycoprotein</keyword>
<dbReference type="PROSITE" id="PS50940">
    <property type="entry name" value="CHIT_BIND_II"/>
    <property type="match status" value="3"/>
</dbReference>
<dbReference type="PANTHER" id="PTHR23301:SF0">
    <property type="entry name" value="CHITIN-BINDING TYPE-2 DOMAIN-CONTAINING PROTEIN-RELATED"/>
    <property type="match status" value="1"/>
</dbReference>
<keyword evidence="4" id="KW-1015">Disulfide bond</keyword>
<proteinExistence type="predicted"/>
<dbReference type="InterPro" id="IPR051940">
    <property type="entry name" value="Chitin_bind-dev_reg"/>
</dbReference>
<evidence type="ECO:0000256" key="1">
    <source>
        <dbReference type="ARBA" id="ARBA00022669"/>
    </source>
</evidence>
<dbReference type="InterPro" id="IPR036508">
    <property type="entry name" value="Chitin-bd_dom_sf"/>
</dbReference>
<evidence type="ECO:0000256" key="5">
    <source>
        <dbReference type="ARBA" id="ARBA00023180"/>
    </source>
</evidence>
<dbReference type="Proteomes" id="UP000887013">
    <property type="component" value="Unassembled WGS sequence"/>
</dbReference>
<dbReference type="SMART" id="SM00494">
    <property type="entry name" value="ChtBD2"/>
    <property type="match status" value="3"/>
</dbReference>
<dbReference type="OrthoDB" id="9987187at2759"/>
<dbReference type="InterPro" id="IPR002557">
    <property type="entry name" value="Chitin-bd_dom"/>
</dbReference>
<evidence type="ECO:0000256" key="3">
    <source>
        <dbReference type="ARBA" id="ARBA00022737"/>
    </source>
</evidence>
<dbReference type="EMBL" id="BMAW01111588">
    <property type="protein sequence ID" value="GFT48713.1"/>
    <property type="molecule type" value="Genomic_DNA"/>
</dbReference>
<accession>A0A8X6P5P4</accession>
<dbReference type="SUPFAM" id="SSF57625">
    <property type="entry name" value="Invertebrate chitin-binding proteins"/>
    <property type="match status" value="3"/>
</dbReference>
<feature type="domain" description="Chitin-binding type-2" evidence="6">
    <location>
        <begin position="185"/>
        <end position="240"/>
    </location>
</feature>
<name>A0A8X6P5P4_NEPPI</name>